<dbReference type="GeneID" id="8232256"/>
<proteinExistence type="predicted"/>
<keyword evidence="4" id="KW-1185">Reference proteome</keyword>
<dbReference type="KEGG" id="phu:Phum_PHUM029170"/>
<dbReference type="RefSeq" id="XP_002423021.1">
    <property type="nucleotide sequence ID" value="XM_002422976.1"/>
</dbReference>
<dbReference type="EnsemblMetazoa" id="PHUM029170-RA">
    <property type="protein sequence ID" value="PHUM029170-PA"/>
    <property type="gene ID" value="PHUM029170"/>
</dbReference>
<evidence type="ECO:0000313" key="2">
    <source>
        <dbReference type="EMBL" id="EEB10283.1"/>
    </source>
</evidence>
<dbReference type="VEuPathDB" id="VectorBase:PHUM029170"/>
<feature type="coiled-coil region" evidence="1">
    <location>
        <begin position="23"/>
        <end position="50"/>
    </location>
</feature>
<dbReference type="AlphaFoldDB" id="E0VA77"/>
<dbReference type="InParanoid" id="E0VA77"/>
<accession>E0VA77</accession>
<reference evidence="3" key="3">
    <citation type="submission" date="2020-05" db="UniProtKB">
        <authorList>
            <consortium name="EnsemblMetazoa"/>
        </authorList>
    </citation>
    <scope>IDENTIFICATION</scope>
    <source>
        <strain evidence="3">USDA</strain>
    </source>
</reference>
<dbReference type="HOGENOM" id="CLU_2657437_0_0_1"/>
<dbReference type="EMBL" id="DS235005">
    <property type="protein sequence ID" value="EEB10283.1"/>
    <property type="molecule type" value="Genomic_DNA"/>
</dbReference>
<dbReference type="Proteomes" id="UP000009046">
    <property type="component" value="Unassembled WGS sequence"/>
</dbReference>
<protein>
    <submittedName>
        <fullName evidence="2 3">Uncharacterized protein</fullName>
    </submittedName>
</protein>
<dbReference type="EMBL" id="AAZO01000352">
    <property type="status" value="NOT_ANNOTATED_CDS"/>
    <property type="molecule type" value="Genomic_DNA"/>
</dbReference>
<keyword evidence="1" id="KW-0175">Coiled coil</keyword>
<organism>
    <name type="scientific">Pediculus humanus subsp. corporis</name>
    <name type="common">Body louse</name>
    <dbReference type="NCBI Taxonomy" id="121224"/>
    <lineage>
        <taxon>Eukaryota</taxon>
        <taxon>Metazoa</taxon>
        <taxon>Ecdysozoa</taxon>
        <taxon>Arthropoda</taxon>
        <taxon>Hexapoda</taxon>
        <taxon>Insecta</taxon>
        <taxon>Pterygota</taxon>
        <taxon>Neoptera</taxon>
        <taxon>Paraneoptera</taxon>
        <taxon>Psocodea</taxon>
        <taxon>Troctomorpha</taxon>
        <taxon>Phthiraptera</taxon>
        <taxon>Anoplura</taxon>
        <taxon>Pediculidae</taxon>
        <taxon>Pediculus</taxon>
    </lineage>
</organism>
<sequence length="76" mass="8937">MADDSGENQNCLNLSHEEKDIIIRQLSQEVESLKQINKELSSERDNLLCEQKFYFVLLLKTKTNERQSKKTQKFCS</sequence>
<name>E0VA77_PEDHC</name>
<dbReference type="CTD" id="8232256"/>
<evidence type="ECO:0000313" key="3">
    <source>
        <dbReference type="EnsemblMetazoa" id="PHUM029170-PA"/>
    </source>
</evidence>
<reference evidence="2" key="1">
    <citation type="submission" date="2007-04" db="EMBL/GenBank/DDBJ databases">
        <title>Annotation of Pediculus humanus corporis strain USDA.</title>
        <authorList>
            <person name="Kirkness E."/>
            <person name="Hannick L."/>
            <person name="Hass B."/>
            <person name="Bruggner R."/>
            <person name="Lawson D."/>
            <person name="Bidwell S."/>
            <person name="Joardar V."/>
            <person name="Caler E."/>
            <person name="Walenz B."/>
            <person name="Inman J."/>
            <person name="Schobel S."/>
            <person name="Galinsky K."/>
            <person name="Amedeo P."/>
            <person name="Strausberg R."/>
        </authorList>
    </citation>
    <scope>NUCLEOTIDE SEQUENCE</scope>
    <source>
        <strain evidence="2">USDA</strain>
    </source>
</reference>
<gene>
    <name evidence="3" type="primary">8232256</name>
    <name evidence="2" type="ORF">Phum_PHUM029170</name>
</gene>
<evidence type="ECO:0000256" key="1">
    <source>
        <dbReference type="SAM" id="Coils"/>
    </source>
</evidence>
<reference evidence="2" key="2">
    <citation type="submission" date="2007-04" db="EMBL/GenBank/DDBJ databases">
        <title>The genome of the human body louse.</title>
        <authorList>
            <consortium name="The Human Body Louse Genome Consortium"/>
            <person name="Kirkness E."/>
            <person name="Walenz B."/>
            <person name="Hass B."/>
            <person name="Bruggner R."/>
            <person name="Strausberg R."/>
        </authorList>
    </citation>
    <scope>NUCLEOTIDE SEQUENCE</scope>
    <source>
        <strain evidence="2">USDA</strain>
    </source>
</reference>
<evidence type="ECO:0000313" key="4">
    <source>
        <dbReference type="Proteomes" id="UP000009046"/>
    </source>
</evidence>